<feature type="transmembrane region" description="Helical" evidence="1">
    <location>
        <begin position="75"/>
        <end position="95"/>
    </location>
</feature>
<sequence>MQEPSMNEVSLAKSSFLKSHWFWPVAVAVCVFDASVLVLDGWRSPQLKEFGVLFDLAILLPLLYLICYRGTGKRALVRCLAMACLGIWAAGHIVPDENHAILSEVGFLRYIGLAVLVAIEIRIGVEIFKLAFRSGSNSESDAAIQQKAEEEGVPAWVAKLMAWESRVWRKVWTIFRR</sequence>
<reference evidence="2 3" key="1">
    <citation type="submission" date="2018-08" db="EMBL/GenBank/DDBJ databases">
        <title>Wenzhouxiangella salilacus sp. nov., a novel bacterium isolated from a saline lake in Xinjiang Province, China.</title>
        <authorList>
            <person name="Han S."/>
        </authorList>
    </citation>
    <scope>NUCLEOTIDE SEQUENCE [LARGE SCALE GENOMIC DNA]</scope>
    <source>
        <strain evidence="2 3">XDB06</strain>
    </source>
</reference>
<dbReference type="EMBL" id="QUZK01000024">
    <property type="protein sequence ID" value="RFF31048.1"/>
    <property type="molecule type" value="Genomic_DNA"/>
</dbReference>
<feature type="transmembrane region" description="Helical" evidence="1">
    <location>
        <begin position="21"/>
        <end position="38"/>
    </location>
</feature>
<dbReference type="Proteomes" id="UP000260351">
    <property type="component" value="Unassembled WGS sequence"/>
</dbReference>
<keyword evidence="1" id="KW-0472">Membrane</keyword>
<comment type="caution">
    <text evidence="2">The sequence shown here is derived from an EMBL/GenBank/DDBJ whole genome shotgun (WGS) entry which is preliminary data.</text>
</comment>
<keyword evidence="1" id="KW-0812">Transmembrane</keyword>
<feature type="transmembrane region" description="Helical" evidence="1">
    <location>
        <begin position="50"/>
        <end position="68"/>
    </location>
</feature>
<gene>
    <name evidence="2" type="ORF">DZC52_05895</name>
</gene>
<evidence type="ECO:0000256" key="1">
    <source>
        <dbReference type="SAM" id="Phobius"/>
    </source>
</evidence>
<name>A0A3E1K9Z2_9GAMM</name>
<dbReference type="AlphaFoldDB" id="A0A3E1K9Z2"/>
<protein>
    <submittedName>
        <fullName evidence="2">Uncharacterized protein</fullName>
    </submittedName>
</protein>
<feature type="transmembrane region" description="Helical" evidence="1">
    <location>
        <begin position="107"/>
        <end position="125"/>
    </location>
</feature>
<evidence type="ECO:0000313" key="3">
    <source>
        <dbReference type="Proteomes" id="UP000260351"/>
    </source>
</evidence>
<accession>A0A3E1K9Z2</accession>
<keyword evidence="3" id="KW-1185">Reference proteome</keyword>
<organism evidence="2 3">
    <name type="scientific">Wenzhouxiangella sediminis</name>
    <dbReference type="NCBI Taxonomy" id="1792836"/>
    <lineage>
        <taxon>Bacteria</taxon>
        <taxon>Pseudomonadati</taxon>
        <taxon>Pseudomonadota</taxon>
        <taxon>Gammaproteobacteria</taxon>
        <taxon>Chromatiales</taxon>
        <taxon>Wenzhouxiangellaceae</taxon>
        <taxon>Wenzhouxiangella</taxon>
    </lineage>
</organism>
<evidence type="ECO:0000313" key="2">
    <source>
        <dbReference type="EMBL" id="RFF31048.1"/>
    </source>
</evidence>
<keyword evidence="1" id="KW-1133">Transmembrane helix</keyword>
<proteinExistence type="predicted"/>